<dbReference type="PROSITE" id="PS50157">
    <property type="entry name" value="ZINC_FINGER_C2H2_2"/>
    <property type="match status" value="1"/>
</dbReference>
<dbReference type="EMBL" id="VICG01000013">
    <property type="protein sequence ID" value="KAA8565730.1"/>
    <property type="molecule type" value="Genomic_DNA"/>
</dbReference>
<dbReference type="InterPro" id="IPR013087">
    <property type="entry name" value="Znf_C2H2_type"/>
</dbReference>
<name>A0A5M9JAW5_MONFR</name>
<proteinExistence type="predicted"/>
<protein>
    <recommendedName>
        <fullName evidence="3">C2H2-type domain-containing protein</fullName>
    </recommendedName>
</protein>
<feature type="compositionally biased region" description="Polar residues" evidence="2">
    <location>
        <begin position="109"/>
        <end position="129"/>
    </location>
</feature>
<dbReference type="AlphaFoldDB" id="A0A5M9JAW5"/>
<comment type="caution">
    <text evidence="4">The sequence shown here is derived from an EMBL/GenBank/DDBJ whole genome shotgun (WGS) entry which is preliminary data.</text>
</comment>
<dbReference type="Pfam" id="PF00096">
    <property type="entry name" value="zf-C2H2"/>
    <property type="match status" value="1"/>
</dbReference>
<feature type="compositionally biased region" description="Basic and acidic residues" evidence="2">
    <location>
        <begin position="91"/>
        <end position="101"/>
    </location>
</feature>
<evidence type="ECO:0000259" key="3">
    <source>
        <dbReference type="PROSITE" id="PS50157"/>
    </source>
</evidence>
<evidence type="ECO:0000313" key="5">
    <source>
        <dbReference type="Proteomes" id="UP000322873"/>
    </source>
</evidence>
<feature type="compositionally biased region" description="Basic and acidic residues" evidence="2">
    <location>
        <begin position="168"/>
        <end position="179"/>
    </location>
</feature>
<feature type="region of interest" description="Disordered" evidence="2">
    <location>
        <begin position="80"/>
        <end position="179"/>
    </location>
</feature>
<feature type="region of interest" description="Disordered" evidence="2">
    <location>
        <begin position="1"/>
        <end position="24"/>
    </location>
</feature>
<organism evidence="4 5">
    <name type="scientific">Monilinia fructicola</name>
    <name type="common">Brown rot fungus</name>
    <name type="synonym">Ciboria fructicola</name>
    <dbReference type="NCBI Taxonomy" id="38448"/>
    <lineage>
        <taxon>Eukaryota</taxon>
        <taxon>Fungi</taxon>
        <taxon>Dikarya</taxon>
        <taxon>Ascomycota</taxon>
        <taxon>Pezizomycotina</taxon>
        <taxon>Leotiomycetes</taxon>
        <taxon>Helotiales</taxon>
        <taxon>Sclerotiniaceae</taxon>
        <taxon>Monilinia</taxon>
    </lineage>
</organism>
<sequence length="179" mass="20168">MTRTGTSTSVPKTIQQVPDNRQEESVQKRIENAVMSSRPKCDDCGGLFRNIPSLTRHITKNVCSLECGVCKTVFTNAGERRRHQRTAHPKPTQDEPVHEPEIPPALSKNGRSQDLTQARNLLSNGSLNVDETPRKEVENSDADDMLSPPEVARTKRNQSRKFTRSSSKRAEMRMNDVQE</sequence>
<dbReference type="Proteomes" id="UP000322873">
    <property type="component" value="Unassembled WGS sequence"/>
</dbReference>
<feature type="compositionally biased region" description="Polar residues" evidence="2">
    <location>
        <begin position="1"/>
        <end position="19"/>
    </location>
</feature>
<keyword evidence="5" id="KW-1185">Reference proteome</keyword>
<dbReference type="PROSITE" id="PS00028">
    <property type="entry name" value="ZINC_FINGER_C2H2_1"/>
    <property type="match status" value="1"/>
</dbReference>
<dbReference type="GO" id="GO:0008270">
    <property type="term" value="F:zinc ion binding"/>
    <property type="evidence" value="ECO:0007669"/>
    <property type="project" value="UniProtKB-KW"/>
</dbReference>
<keyword evidence="1" id="KW-0479">Metal-binding</keyword>
<accession>A0A5M9JAW5</accession>
<evidence type="ECO:0000313" key="4">
    <source>
        <dbReference type="EMBL" id="KAA8565730.1"/>
    </source>
</evidence>
<evidence type="ECO:0000256" key="1">
    <source>
        <dbReference type="PROSITE-ProRule" id="PRU00042"/>
    </source>
</evidence>
<dbReference type="Gene3D" id="3.30.160.60">
    <property type="entry name" value="Classic Zinc Finger"/>
    <property type="match status" value="1"/>
</dbReference>
<evidence type="ECO:0000256" key="2">
    <source>
        <dbReference type="SAM" id="MobiDB-lite"/>
    </source>
</evidence>
<feature type="domain" description="C2H2-type" evidence="3">
    <location>
        <begin position="65"/>
        <end position="93"/>
    </location>
</feature>
<keyword evidence="1" id="KW-0863">Zinc-finger</keyword>
<feature type="compositionally biased region" description="Basic residues" evidence="2">
    <location>
        <begin position="154"/>
        <end position="167"/>
    </location>
</feature>
<reference evidence="4 5" key="1">
    <citation type="submission" date="2019-06" db="EMBL/GenBank/DDBJ databases">
        <title>Genome Sequence of the Brown Rot Fungal Pathogen Monilinia fructicola.</title>
        <authorList>
            <person name="De Miccolis Angelini R.M."/>
            <person name="Landi L."/>
            <person name="Abate D."/>
            <person name="Pollastro S."/>
            <person name="Romanazzi G."/>
            <person name="Faretra F."/>
        </authorList>
    </citation>
    <scope>NUCLEOTIDE SEQUENCE [LARGE SCALE GENOMIC DNA]</scope>
    <source>
        <strain evidence="4 5">Mfrc123</strain>
    </source>
</reference>
<dbReference type="VEuPathDB" id="FungiDB:MFRU_006g02890"/>
<keyword evidence="1" id="KW-0862">Zinc</keyword>
<gene>
    <name evidence="4" type="ORF">EYC84_009569</name>
</gene>